<organism evidence="1 2">
    <name type="scientific">Sphaerimonospora thailandensis</name>
    <dbReference type="NCBI Taxonomy" id="795644"/>
    <lineage>
        <taxon>Bacteria</taxon>
        <taxon>Bacillati</taxon>
        <taxon>Actinomycetota</taxon>
        <taxon>Actinomycetes</taxon>
        <taxon>Streptosporangiales</taxon>
        <taxon>Streptosporangiaceae</taxon>
        <taxon>Sphaerimonospora</taxon>
    </lineage>
</organism>
<dbReference type="AlphaFoldDB" id="A0A8J3R4N7"/>
<name>A0A8J3R4N7_9ACTN</name>
<sequence length="69" mass="7672">MALLPERWRKDLIRAAGEIVIRVNAGDETSARIRAEVMEILTNPEVGHWQLVACGLVADGHPEPKEADR</sequence>
<comment type="caution">
    <text evidence="1">The sequence shown here is derived from an EMBL/GenBank/DDBJ whole genome shotgun (WGS) entry which is preliminary data.</text>
</comment>
<evidence type="ECO:0000313" key="2">
    <source>
        <dbReference type="Proteomes" id="UP000610966"/>
    </source>
</evidence>
<dbReference type="EMBL" id="BOOG01000001">
    <property type="protein sequence ID" value="GIH67776.1"/>
    <property type="molecule type" value="Genomic_DNA"/>
</dbReference>
<keyword evidence="2" id="KW-1185">Reference proteome</keyword>
<protein>
    <submittedName>
        <fullName evidence="1">Uncharacterized protein</fullName>
    </submittedName>
</protein>
<evidence type="ECO:0000313" key="1">
    <source>
        <dbReference type="EMBL" id="GIH67776.1"/>
    </source>
</evidence>
<dbReference type="Proteomes" id="UP000610966">
    <property type="component" value="Unassembled WGS sequence"/>
</dbReference>
<gene>
    <name evidence="1" type="ORF">Mth01_00290</name>
</gene>
<proteinExistence type="predicted"/>
<reference evidence="1" key="1">
    <citation type="submission" date="2021-01" db="EMBL/GenBank/DDBJ databases">
        <title>Whole genome shotgun sequence of Sphaerimonospora thailandensis NBRC 107569.</title>
        <authorList>
            <person name="Komaki H."/>
            <person name="Tamura T."/>
        </authorList>
    </citation>
    <scope>NUCLEOTIDE SEQUENCE</scope>
    <source>
        <strain evidence="1">NBRC 107569</strain>
    </source>
</reference>
<accession>A0A8J3R4N7</accession>